<reference evidence="1 2" key="1">
    <citation type="submission" date="2019-12" db="EMBL/GenBank/DDBJ databases">
        <authorList>
            <person name="Alioto T."/>
            <person name="Alioto T."/>
            <person name="Gomez Garrido J."/>
        </authorList>
    </citation>
    <scope>NUCLEOTIDE SEQUENCE [LARGE SCALE GENOMIC DNA]</scope>
</reference>
<accession>A0A8S0PVR0</accession>
<dbReference type="OrthoDB" id="1703684at2759"/>
<dbReference type="PANTHER" id="PTHR33739:SF5">
    <property type="entry name" value="MEDIATOR OF RNA POLYMERASE II TRANSCRIPTION SUBUNIT 33A"/>
    <property type="match status" value="1"/>
</dbReference>
<name>A0A8S0PVR0_OLEEU</name>
<evidence type="ECO:0000313" key="1">
    <source>
        <dbReference type="EMBL" id="CAA2957932.1"/>
    </source>
</evidence>
<dbReference type="GO" id="GO:0016592">
    <property type="term" value="C:mediator complex"/>
    <property type="evidence" value="ECO:0007669"/>
    <property type="project" value="InterPro"/>
</dbReference>
<comment type="caution">
    <text evidence="1">The sequence shown here is derived from an EMBL/GenBank/DDBJ whole genome shotgun (WGS) entry which is preliminary data.</text>
</comment>
<dbReference type="InterPro" id="IPR039638">
    <property type="entry name" value="MED33A/B"/>
</dbReference>
<organism evidence="1 2">
    <name type="scientific">Olea europaea subsp. europaea</name>
    <dbReference type="NCBI Taxonomy" id="158383"/>
    <lineage>
        <taxon>Eukaryota</taxon>
        <taxon>Viridiplantae</taxon>
        <taxon>Streptophyta</taxon>
        <taxon>Embryophyta</taxon>
        <taxon>Tracheophyta</taxon>
        <taxon>Spermatophyta</taxon>
        <taxon>Magnoliopsida</taxon>
        <taxon>eudicotyledons</taxon>
        <taxon>Gunneridae</taxon>
        <taxon>Pentapetalae</taxon>
        <taxon>asterids</taxon>
        <taxon>lamiids</taxon>
        <taxon>Lamiales</taxon>
        <taxon>Oleaceae</taxon>
        <taxon>Oleeae</taxon>
        <taxon>Olea</taxon>
    </lineage>
</organism>
<keyword evidence="2" id="KW-1185">Reference proteome</keyword>
<dbReference type="GO" id="GO:2000762">
    <property type="term" value="P:regulation of phenylpropanoid metabolic process"/>
    <property type="evidence" value="ECO:0007669"/>
    <property type="project" value="InterPro"/>
</dbReference>
<protein>
    <recommendedName>
        <fullName evidence="3">Mediator of RNA polymerase II transcription subunit 33A</fullName>
    </recommendedName>
</protein>
<sequence length="611" mass="68352">MEVLHYSPWDSVLEITKVAQEKGSDPFLWAIQVSSKLNSAGVSLPSLELANLLVQYICWENNVPIAWKFLEKALVLKIVPPLLVLGLLSIRVISYRRSCPAAFRLYMELLKRHAFALKEYTNLPNDDKIMNSLDAIIHFSRIFGVRSNKAGALLVQFVFSIIWQLVDTLLDDDGLLHLTPEKNSIWHTKPQEMEIDSPNNFDEKRIEHTERLLNLNTIMSVELIGQFLQNKVTSRILYLARQNMSTHWGKFTQRVQLLVENSSALRNSTVTTRKVFRQLISDSCKTLSQHFWGSSLQEFHALEQSRPLGTSASFCLGASRSALWLPLDMLLEDAMDASQVNATSAVEIITGLVKSLQAFNETSWHEVFLGLWMAALRLVQRERDPIEGPIPRLDSCMCMLLSITTLVVADLVEEEETASTDEIACGIVSKHQAAGKRRMDLIFSLQNLCGYQSLLTPPQAVITAANQAAAKAMMFTSDIHVDSAYFECVNIADMPINCSGNLHHLIVEACIARNLLDTSAYFWPGYVNGRINKLHQNVPTHMPGWSSFMKGSSLTQLMINALALTPASSLAEIEKIFEIAVKGSDDERIAAATILTGSSLIRGWNIQVTSY</sequence>
<dbReference type="Proteomes" id="UP000594638">
    <property type="component" value="Unassembled WGS sequence"/>
</dbReference>
<dbReference type="AlphaFoldDB" id="A0A8S0PVR0"/>
<evidence type="ECO:0008006" key="3">
    <source>
        <dbReference type="Google" id="ProtNLM"/>
    </source>
</evidence>
<evidence type="ECO:0000313" key="2">
    <source>
        <dbReference type="Proteomes" id="UP000594638"/>
    </source>
</evidence>
<gene>
    <name evidence="1" type="ORF">OLEA9_A088404</name>
</gene>
<dbReference type="Gramene" id="OE9A088404T4">
    <property type="protein sequence ID" value="OE9A088404C4"/>
    <property type="gene ID" value="OE9A088404"/>
</dbReference>
<dbReference type="EMBL" id="CACTIH010000244">
    <property type="protein sequence ID" value="CAA2957932.1"/>
    <property type="molecule type" value="Genomic_DNA"/>
</dbReference>
<dbReference type="PANTHER" id="PTHR33739">
    <property type="entry name" value="OS07G0681500 PROTEIN"/>
    <property type="match status" value="1"/>
</dbReference>
<proteinExistence type="predicted"/>